<accession>A0A5C8PT81</accession>
<dbReference type="SUPFAM" id="SSF46689">
    <property type="entry name" value="Homeodomain-like"/>
    <property type="match status" value="1"/>
</dbReference>
<dbReference type="RefSeq" id="WP_147846089.1">
    <property type="nucleotide sequence ID" value="NZ_VDUZ01000005.1"/>
</dbReference>
<comment type="caution">
    <text evidence="3">The sequence shown here is derived from an EMBL/GenBank/DDBJ whole genome shotgun (WGS) entry which is preliminary data.</text>
</comment>
<evidence type="ECO:0000313" key="4">
    <source>
        <dbReference type="Proteomes" id="UP000321638"/>
    </source>
</evidence>
<evidence type="ECO:0000259" key="2">
    <source>
        <dbReference type="Pfam" id="PF00440"/>
    </source>
</evidence>
<keyword evidence="4" id="KW-1185">Reference proteome</keyword>
<sequence length="217" mass="24369">MLDEELLAGADVPGMRPVQQQRSRELVVRLMNEGLTLLQDHDFDSLSVEALCARCEATVGSFYGRFESKEAFIDTLQRLVVADARRYLDAIYASDAVPDDSLPHLLAWICKGGVRWYRDHEGLIRACLRRATHDRRTWTPLREAGRLHVAYALPHIVALLPPEPGTALEERITFAFQMLFGTLNNMVLIDPGPVSLRQPAAARTLAAAMHQLIVLRM</sequence>
<dbReference type="AlphaFoldDB" id="A0A5C8PT81"/>
<dbReference type="Gene3D" id="1.10.357.10">
    <property type="entry name" value="Tetracycline Repressor, domain 2"/>
    <property type="match status" value="1"/>
</dbReference>
<protein>
    <submittedName>
        <fullName evidence="3">TetR/AcrR family transcriptional regulator</fullName>
    </submittedName>
</protein>
<reference evidence="3 4" key="1">
    <citation type="submission" date="2019-06" db="EMBL/GenBank/DDBJ databases">
        <title>New taxonomy in bacterial strain CC-CFT640, isolated from vineyard.</title>
        <authorList>
            <person name="Lin S.-Y."/>
            <person name="Tsai C.-F."/>
            <person name="Young C.-C."/>
        </authorList>
    </citation>
    <scope>NUCLEOTIDE SEQUENCE [LARGE SCALE GENOMIC DNA]</scope>
    <source>
        <strain evidence="3 4">CC-CFT640</strain>
    </source>
</reference>
<name>A0A5C8PT81_9HYPH</name>
<dbReference type="InterPro" id="IPR001647">
    <property type="entry name" value="HTH_TetR"/>
</dbReference>
<dbReference type="Proteomes" id="UP000321638">
    <property type="component" value="Unassembled WGS sequence"/>
</dbReference>
<evidence type="ECO:0000256" key="1">
    <source>
        <dbReference type="ARBA" id="ARBA00023125"/>
    </source>
</evidence>
<keyword evidence="1" id="KW-0238">DNA-binding</keyword>
<dbReference type="Pfam" id="PF00440">
    <property type="entry name" value="TetR_N"/>
    <property type="match status" value="1"/>
</dbReference>
<feature type="domain" description="HTH tetR-type" evidence="2">
    <location>
        <begin position="33"/>
        <end position="73"/>
    </location>
</feature>
<dbReference type="InterPro" id="IPR009057">
    <property type="entry name" value="Homeodomain-like_sf"/>
</dbReference>
<dbReference type="GO" id="GO:0003677">
    <property type="term" value="F:DNA binding"/>
    <property type="evidence" value="ECO:0007669"/>
    <property type="project" value="UniProtKB-KW"/>
</dbReference>
<dbReference type="EMBL" id="VDUZ01000005">
    <property type="protein sequence ID" value="TXL79581.1"/>
    <property type="molecule type" value="Genomic_DNA"/>
</dbReference>
<organism evidence="3 4">
    <name type="scientific">Vineibacter terrae</name>
    <dbReference type="NCBI Taxonomy" id="2586908"/>
    <lineage>
        <taxon>Bacteria</taxon>
        <taxon>Pseudomonadati</taxon>
        <taxon>Pseudomonadota</taxon>
        <taxon>Alphaproteobacteria</taxon>
        <taxon>Hyphomicrobiales</taxon>
        <taxon>Vineibacter</taxon>
    </lineage>
</organism>
<gene>
    <name evidence="3" type="ORF">FHP25_06500</name>
</gene>
<evidence type="ECO:0000313" key="3">
    <source>
        <dbReference type="EMBL" id="TXL79581.1"/>
    </source>
</evidence>
<dbReference type="OrthoDB" id="9808189at2"/>
<proteinExistence type="predicted"/>